<evidence type="ECO:0000256" key="1">
    <source>
        <dbReference type="ARBA" id="ARBA00010381"/>
    </source>
</evidence>
<name>A0ABQ7HXX2_9MICR</name>
<evidence type="ECO:0000259" key="3">
    <source>
        <dbReference type="Pfam" id="PF01883"/>
    </source>
</evidence>
<sequence length="159" mass="18567">MNKNPILSVKTENRTEIKIINNKLEVINKDTIYEILRDIRDPEHPHTLEELGVIKKEYIEIGEKQSTLINDIKVKYIIIQFHPTIPHCSMAAIIGLSIQLQMRNYIPVEYLVKVLIVPESHINWEALNKQLNDKDRVMAAFENEALYDVINSTLQEYNK</sequence>
<dbReference type="InterPro" id="IPR002744">
    <property type="entry name" value="MIP18-like"/>
</dbReference>
<dbReference type="InterPro" id="IPR034904">
    <property type="entry name" value="FSCA_dom_sf"/>
</dbReference>
<dbReference type="Pfam" id="PF01883">
    <property type="entry name" value="FeS_assembly_P"/>
    <property type="match status" value="1"/>
</dbReference>
<evidence type="ECO:0000256" key="2">
    <source>
        <dbReference type="ARBA" id="ARBA00022829"/>
    </source>
</evidence>
<proteinExistence type="inferred from homology"/>
<accession>A0ABQ7HXX2</accession>
<dbReference type="Gene3D" id="3.30.300.130">
    <property type="entry name" value="Fe-S cluster assembly (FSCA)"/>
    <property type="match status" value="1"/>
</dbReference>
<evidence type="ECO:0000313" key="5">
    <source>
        <dbReference type="Proteomes" id="UP001516464"/>
    </source>
</evidence>
<reference evidence="4 5" key="1">
    <citation type="submission" date="2019-01" db="EMBL/GenBank/DDBJ databases">
        <title>Genomes sequencing and comparative genomics of infectious freshwater microsporidia, Cucumispora dikerogammari and Thelohania contejeani.</title>
        <authorList>
            <person name="Cormier A."/>
            <person name="Giraud I."/>
            <person name="Wattier R."/>
            <person name="Teixeira M."/>
            <person name="Grandjean F."/>
            <person name="Rigaud T."/>
            <person name="Cordaux R."/>
        </authorList>
    </citation>
    <scope>NUCLEOTIDE SEQUENCE [LARGE SCALE GENOMIC DNA]</scope>
    <source>
        <strain evidence="4">T1</strain>
        <tissue evidence="4">Spores</tissue>
    </source>
</reference>
<dbReference type="InterPro" id="IPR039796">
    <property type="entry name" value="MIP18"/>
</dbReference>
<dbReference type="Proteomes" id="UP001516464">
    <property type="component" value="Unassembled WGS sequence"/>
</dbReference>
<evidence type="ECO:0000313" key="4">
    <source>
        <dbReference type="EMBL" id="KAF7683022.1"/>
    </source>
</evidence>
<dbReference type="SUPFAM" id="SSF117916">
    <property type="entry name" value="Fe-S cluster assembly (FSCA) domain-like"/>
    <property type="match status" value="1"/>
</dbReference>
<protein>
    <submittedName>
        <fullName evidence="4">Protein AE7</fullName>
    </submittedName>
</protein>
<dbReference type="Gene3D" id="6.10.250.1280">
    <property type="match status" value="1"/>
</dbReference>
<keyword evidence="2" id="KW-0159">Chromosome partition</keyword>
<feature type="domain" description="MIP18 family-like" evidence="3">
    <location>
        <begin position="29"/>
        <end position="100"/>
    </location>
</feature>
<dbReference type="PANTHER" id="PTHR12377:SF0">
    <property type="entry name" value="CYTOSOLIC IRON-SULFUR ASSEMBLY COMPONENT 2B"/>
    <property type="match status" value="1"/>
</dbReference>
<dbReference type="EMBL" id="SBIQ01000140">
    <property type="protein sequence ID" value="KAF7683022.1"/>
    <property type="molecule type" value="Genomic_DNA"/>
</dbReference>
<comment type="caution">
    <text evidence="4">The sequence shown here is derived from an EMBL/GenBank/DDBJ whole genome shotgun (WGS) entry which is preliminary data.</text>
</comment>
<organism evidence="4 5">
    <name type="scientific">Astathelohania contejeani</name>
    <dbReference type="NCBI Taxonomy" id="164912"/>
    <lineage>
        <taxon>Eukaryota</taxon>
        <taxon>Fungi</taxon>
        <taxon>Fungi incertae sedis</taxon>
        <taxon>Microsporidia</taxon>
        <taxon>Astathelohaniidae</taxon>
        <taxon>Astathelohania</taxon>
    </lineage>
</organism>
<comment type="similarity">
    <text evidence="1">Belongs to the MIP18 family.</text>
</comment>
<keyword evidence="5" id="KW-1185">Reference proteome</keyword>
<dbReference type="PANTHER" id="PTHR12377">
    <property type="entry name" value="CYTOSOLIC IRON-SULFUR ASSEMBLY COMPONENT 2B-RELATED"/>
    <property type="match status" value="1"/>
</dbReference>
<gene>
    <name evidence="4" type="primary">AE7</name>
    <name evidence="4" type="ORF">TCON_1765</name>
</gene>